<feature type="transmembrane region" description="Helical" evidence="1">
    <location>
        <begin position="7"/>
        <end position="24"/>
    </location>
</feature>
<evidence type="ECO:0000256" key="1">
    <source>
        <dbReference type="SAM" id="Phobius"/>
    </source>
</evidence>
<name>A0A7G9W692_ALKCA</name>
<keyword evidence="1" id="KW-0812">Transmembrane</keyword>
<sequence>MNIIRDGLMSLCAILYFIDFVYILRNKKFLFFEEAATMFDAWLSFFVSVTALFITISNIMSDEPGDIKETLNSI</sequence>
<keyword evidence="1" id="KW-1133">Transmembrane helix</keyword>
<dbReference type="AlphaFoldDB" id="A0A7G9W692"/>
<dbReference type="EMBL" id="CP058559">
    <property type="protein sequence ID" value="QNO14204.1"/>
    <property type="molecule type" value="Genomic_DNA"/>
</dbReference>
<reference evidence="2 3" key="1">
    <citation type="submission" date="2020-07" db="EMBL/GenBank/DDBJ databases">
        <title>Alkalicella. sp. LB2 genome.</title>
        <authorList>
            <person name="Postec A."/>
            <person name="Quemeneur M."/>
        </authorList>
    </citation>
    <scope>NUCLEOTIDE SEQUENCE [LARGE SCALE GENOMIC DNA]</scope>
    <source>
        <strain evidence="2 3">LB2</strain>
    </source>
</reference>
<evidence type="ECO:0000313" key="3">
    <source>
        <dbReference type="Proteomes" id="UP000516160"/>
    </source>
</evidence>
<keyword evidence="1" id="KW-0472">Membrane</keyword>
<evidence type="ECO:0000313" key="2">
    <source>
        <dbReference type="EMBL" id="QNO14204.1"/>
    </source>
</evidence>
<dbReference type="RefSeq" id="WP_213167862.1">
    <property type="nucleotide sequence ID" value="NZ_CP058559.1"/>
</dbReference>
<proteinExistence type="predicted"/>
<dbReference type="Proteomes" id="UP000516160">
    <property type="component" value="Chromosome"/>
</dbReference>
<organism evidence="2 3">
    <name type="scientific">Alkalicella caledoniensis</name>
    <dbReference type="NCBI Taxonomy" id="2731377"/>
    <lineage>
        <taxon>Bacteria</taxon>
        <taxon>Bacillati</taxon>
        <taxon>Bacillota</taxon>
        <taxon>Clostridia</taxon>
        <taxon>Eubacteriales</taxon>
        <taxon>Proteinivoracaceae</taxon>
        <taxon>Alkalicella</taxon>
    </lineage>
</organism>
<accession>A0A7G9W692</accession>
<gene>
    <name evidence="2" type="ORF">HYG86_05170</name>
</gene>
<dbReference type="KEGG" id="acae:HYG86_05170"/>
<protein>
    <submittedName>
        <fullName evidence="2">Uncharacterized protein</fullName>
    </submittedName>
</protein>
<keyword evidence="3" id="KW-1185">Reference proteome</keyword>
<feature type="transmembrane region" description="Helical" evidence="1">
    <location>
        <begin position="36"/>
        <end position="56"/>
    </location>
</feature>